<dbReference type="AlphaFoldDB" id="B7Q951"/>
<evidence type="ECO:0000256" key="7">
    <source>
        <dbReference type="PROSITE-ProRule" id="PRU00283"/>
    </source>
</evidence>
<dbReference type="InterPro" id="IPR019821">
    <property type="entry name" value="Kinesin_motor_CS"/>
</dbReference>
<dbReference type="VEuPathDB" id="VectorBase:ISCW011760"/>
<keyword evidence="7" id="KW-0505">Motor protein</keyword>
<sequence>MYRCTQAVLAYGQTGSGKTFTMGTSCASRAMAEDTGIIPRAVQDIFAAVGECRASKDFLEIYKEDILDLLRSQDPLATCEDNRRVASAEEAFHQLEVGSASRSTGSTEMNTRSSRSHAIYTLAVELKEPGANDVTTSKFHLVDLAGSERASKTKAVGDRFREGECTALGHPPS</sequence>
<dbReference type="GO" id="GO:0007018">
    <property type="term" value="P:microtubule-based movement"/>
    <property type="evidence" value="ECO:0007669"/>
    <property type="project" value="InterPro"/>
</dbReference>
<keyword evidence="5" id="KW-0175">Coiled coil</keyword>
<evidence type="ECO:0000256" key="3">
    <source>
        <dbReference type="ARBA" id="ARBA00022741"/>
    </source>
</evidence>
<dbReference type="GO" id="GO:0015630">
    <property type="term" value="C:microtubule cytoskeleton"/>
    <property type="evidence" value="ECO:0007669"/>
    <property type="project" value="UniProtKB-ARBA"/>
</dbReference>
<comment type="similarity">
    <text evidence="7">Belongs to the TRAFAC class myosin-kinesin ATPase superfamily. Kinesin family.</text>
</comment>
<dbReference type="InterPro" id="IPR036961">
    <property type="entry name" value="Kinesin_motor_dom_sf"/>
</dbReference>
<keyword evidence="4 7" id="KW-0067">ATP-binding</keyword>
<name>B7Q951_IXOSC</name>
<keyword evidence="12" id="KW-1267">Proteomics identification</keyword>
<evidence type="ECO:0000256" key="1">
    <source>
        <dbReference type="ARBA" id="ARBA00004245"/>
    </source>
</evidence>
<keyword evidence="3 7" id="KW-0547">Nucleotide-binding</keyword>
<dbReference type="InterPro" id="IPR027640">
    <property type="entry name" value="Kinesin-like_fam"/>
</dbReference>
<comment type="subcellular location">
    <subcellularLocation>
        <location evidence="1">Cytoplasm</location>
        <location evidence="1">Cytoskeleton</location>
    </subcellularLocation>
</comment>
<evidence type="ECO:0007829" key="12">
    <source>
        <dbReference type="PeptideAtlas" id="B7Q951"/>
    </source>
</evidence>
<dbReference type="VEuPathDB" id="VectorBase:ISCI011760"/>
<dbReference type="GO" id="GO:0005524">
    <property type="term" value="F:ATP binding"/>
    <property type="evidence" value="ECO:0007669"/>
    <property type="project" value="UniProtKB-UniRule"/>
</dbReference>
<dbReference type="PRINTS" id="PR00380">
    <property type="entry name" value="KINESINHEAVY"/>
</dbReference>
<evidence type="ECO:0000256" key="6">
    <source>
        <dbReference type="ARBA" id="ARBA00023212"/>
    </source>
</evidence>
<dbReference type="EMBL" id="DS887423">
    <property type="protein sequence ID" value="EEC15373.1"/>
    <property type="molecule type" value="Genomic_DNA"/>
</dbReference>
<dbReference type="PaxDb" id="6945-B7Q951"/>
<evidence type="ECO:0000256" key="2">
    <source>
        <dbReference type="ARBA" id="ARBA00022490"/>
    </source>
</evidence>
<dbReference type="InterPro" id="IPR027417">
    <property type="entry name" value="P-loop_NTPase"/>
</dbReference>
<feature type="binding site" evidence="7">
    <location>
        <begin position="12"/>
        <end position="19"/>
    </location>
    <ligand>
        <name>ATP</name>
        <dbReference type="ChEBI" id="CHEBI:30616"/>
    </ligand>
</feature>
<dbReference type="EMBL" id="ABJB010522350">
    <property type="status" value="NOT_ANNOTATED_CDS"/>
    <property type="molecule type" value="Genomic_DNA"/>
</dbReference>
<feature type="domain" description="Kinesin motor" evidence="8">
    <location>
        <begin position="1"/>
        <end position="173"/>
    </location>
</feature>
<dbReference type="Gene3D" id="3.40.850.10">
    <property type="entry name" value="Kinesin motor domain"/>
    <property type="match status" value="1"/>
</dbReference>
<dbReference type="EnsemblMetazoa" id="ISCW011760-RA">
    <property type="protein sequence ID" value="ISCW011760-PA"/>
    <property type="gene ID" value="ISCW011760"/>
</dbReference>
<dbReference type="HOGENOM" id="CLU_1549351_0_0_1"/>
<dbReference type="PANTHER" id="PTHR47969">
    <property type="entry name" value="CHROMOSOME-ASSOCIATED KINESIN KIF4A-RELATED"/>
    <property type="match status" value="1"/>
</dbReference>
<organism>
    <name type="scientific">Ixodes scapularis</name>
    <name type="common">Black-legged tick</name>
    <name type="synonym">Deer tick</name>
    <dbReference type="NCBI Taxonomy" id="6945"/>
    <lineage>
        <taxon>Eukaryota</taxon>
        <taxon>Metazoa</taxon>
        <taxon>Ecdysozoa</taxon>
        <taxon>Arthropoda</taxon>
        <taxon>Chelicerata</taxon>
        <taxon>Arachnida</taxon>
        <taxon>Acari</taxon>
        <taxon>Parasitiformes</taxon>
        <taxon>Ixodida</taxon>
        <taxon>Ixodoidea</taxon>
        <taxon>Ixodidae</taxon>
        <taxon>Ixodinae</taxon>
        <taxon>Ixodes</taxon>
    </lineage>
</organism>
<dbReference type="PROSITE" id="PS00411">
    <property type="entry name" value="KINESIN_MOTOR_1"/>
    <property type="match status" value="1"/>
</dbReference>
<dbReference type="InterPro" id="IPR001752">
    <property type="entry name" value="Kinesin_motor_dom"/>
</dbReference>
<keyword evidence="11" id="KW-1185">Reference proteome</keyword>
<dbReference type="GO" id="GO:0003777">
    <property type="term" value="F:microtubule motor activity"/>
    <property type="evidence" value="ECO:0007669"/>
    <property type="project" value="InterPro"/>
</dbReference>
<dbReference type="OrthoDB" id="3176171at2759"/>
<dbReference type="EMBL" id="ABJB010246569">
    <property type="status" value="NOT_ANNOTATED_CDS"/>
    <property type="molecule type" value="Genomic_DNA"/>
</dbReference>
<proteinExistence type="evidence at protein level"/>
<evidence type="ECO:0000259" key="8">
    <source>
        <dbReference type="PROSITE" id="PS50067"/>
    </source>
</evidence>
<evidence type="ECO:0000256" key="4">
    <source>
        <dbReference type="ARBA" id="ARBA00022840"/>
    </source>
</evidence>
<reference evidence="10" key="2">
    <citation type="submission" date="2020-05" db="UniProtKB">
        <authorList>
            <consortium name="EnsemblMetazoa"/>
        </authorList>
    </citation>
    <scope>IDENTIFICATION</scope>
    <source>
        <strain evidence="10">wikel</strain>
    </source>
</reference>
<dbReference type="PANTHER" id="PTHR47969:SF15">
    <property type="entry name" value="CHROMOSOME-ASSOCIATED KINESIN KIF4A-RELATED"/>
    <property type="match status" value="1"/>
</dbReference>
<protein>
    <submittedName>
        <fullName evidence="9 10">Kinesin heavy chain isoform 5C, putative</fullName>
    </submittedName>
</protein>
<dbReference type="EMBL" id="ABJB010099896">
    <property type="status" value="NOT_ANNOTATED_CDS"/>
    <property type="molecule type" value="Genomic_DNA"/>
</dbReference>
<keyword evidence="6" id="KW-0206">Cytoskeleton</keyword>
<dbReference type="SMART" id="SM00129">
    <property type="entry name" value="KISc"/>
    <property type="match status" value="1"/>
</dbReference>
<keyword evidence="2" id="KW-0963">Cytoplasm</keyword>
<dbReference type="Pfam" id="PF00225">
    <property type="entry name" value="Kinesin"/>
    <property type="match status" value="1"/>
</dbReference>
<dbReference type="GO" id="GO:0008017">
    <property type="term" value="F:microtubule binding"/>
    <property type="evidence" value="ECO:0007669"/>
    <property type="project" value="InterPro"/>
</dbReference>
<dbReference type="EMBL" id="ABJB010106245">
    <property type="status" value="NOT_ANNOTATED_CDS"/>
    <property type="molecule type" value="Genomic_DNA"/>
</dbReference>
<dbReference type="InParanoid" id="B7Q951"/>
<dbReference type="VEuPathDB" id="VectorBase:ISCP_003083"/>
<dbReference type="Proteomes" id="UP000001555">
    <property type="component" value="Unassembled WGS sequence"/>
</dbReference>
<reference evidence="9 11" key="1">
    <citation type="submission" date="2008-03" db="EMBL/GenBank/DDBJ databases">
        <title>Annotation of Ixodes scapularis.</title>
        <authorList>
            <consortium name="Ixodes scapularis Genome Project Consortium"/>
            <person name="Caler E."/>
            <person name="Hannick L.I."/>
            <person name="Bidwell S."/>
            <person name="Joardar V."/>
            <person name="Thiagarajan M."/>
            <person name="Amedeo P."/>
            <person name="Galinsky K.J."/>
            <person name="Schobel S."/>
            <person name="Inman J."/>
            <person name="Hostetler J."/>
            <person name="Miller J."/>
            <person name="Hammond M."/>
            <person name="Megy K."/>
            <person name="Lawson D."/>
            <person name="Kodira C."/>
            <person name="Sutton G."/>
            <person name="Meyer J."/>
            <person name="Hill C.A."/>
            <person name="Birren B."/>
            <person name="Nene V."/>
            <person name="Collins F."/>
            <person name="Alarcon-Chaidez F."/>
            <person name="Wikel S."/>
            <person name="Strausberg R."/>
        </authorList>
    </citation>
    <scope>NUCLEOTIDE SEQUENCE [LARGE SCALE GENOMIC DNA]</scope>
    <source>
        <strain evidence="11">Wikel</strain>
        <strain evidence="9">Wikel colony</strain>
    </source>
</reference>
<dbReference type="STRING" id="6945.B7Q951"/>
<gene>
    <name evidence="9" type="ORF">IscW_ISCW011760</name>
</gene>
<accession>B7Q951</accession>
<evidence type="ECO:0000313" key="9">
    <source>
        <dbReference type="EMBL" id="EEC15373.1"/>
    </source>
</evidence>
<evidence type="ECO:0000256" key="5">
    <source>
        <dbReference type="ARBA" id="ARBA00023054"/>
    </source>
</evidence>
<evidence type="ECO:0000313" key="10">
    <source>
        <dbReference type="EnsemblMetazoa" id="ISCW011760-PA"/>
    </source>
</evidence>
<dbReference type="PROSITE" id="PS50067">
    <property type="entry name" value="KINESIN_MOTOR_2"/>
    <property type="match status" value="1"/>
</dbReference>
<dbReference type="SUPFAM" id="SSF52540">
    <property type="entry name" value="P-loop containing nucleoside triphosphate hydrolases"/>
    <property type="match status" value="1"/>
</dbReference>
<evidence type="ECO:0000313" key="11">
    <source>
        <dbReference type="Proteomes" id="UP000001555"/>
    </source>
</evidence>